<evidence type="ECO:0000256" key="2">
    <source>
        <dbReference type="ARBA" id="ARBA00022448"/>
    </source>
</evidence>
<dbReference type="SUPFAM" id="SSF103473">
    <property type="entry name" value="MFS general substrate transporter"/>
    <property type="match status" value="1"/>
</dbReference>
<feature type="transmembrane region" description="Helical" evidence="6">
    <location>
        <begin position="327"/>
        <end position="346"/>
    </location>
</feature>
<evidence type="ECO:0000256" key="3">
    <source>
        <dbReference type="ARBA" id="ARBA00022692"/>
    </source>
</evidence>
<evidence type="ECO:0000313" key="8">
    <source>
        <dbReference type="Proteomes" id="UP000238350"/>
    </source>
</evidence>
<evidence type="ECO:0000256" key="5">
    <source>
        <dbReference type="ARBA" id="ARBA00023136"/>
    </source>
</evidence>
<feature type="transmembrane region" description="Helical" evidence="6">
    <location>
        <begin position="474"/>
        <end position="493"/>
    </location>
</feature>
<feature type="transmembrane region" description="Helical" evidence="6">
    <location>
        <begin position="404"/>
        <end position="425"/>
    </location>
</feature>
<dbReference type="GeneID" id="36518266"/>
<proteinExistence type="predicted"/>
<sequence length="563" mass="63708">MDRLSDSVEFEDKPCDYCSKNVCKPLQPGELGFIPFAELVVAHTKGVPDLPAIMGPNNKAIPTVPNDHLKYRVDYNGPDDPLNPLNWSRFQRIFHIAMVCYAGMVVMWGMTVWASVEKFLKPIYHLSWSVCGLGLALYIMGLMAGPGVWIPLSQLHGRRPMLVYSMLGATVFTWWTSTAQYYYQFMIYRFFTGAFGAGALSISVDVFKDLSTRRSVVDTSISVYTIMSFGAPVLAPWVSDCVGFSFLGWRWMFTLQGIMMSSSFVLLLLFFRETSSPVVLQSKARYLRIRTGNRFIYSAHDHTFLDLSLVIHNFFAGPIKFLTADPILAVVSIYQGFLFALLYLTMEGIPLTFLRYGWNGPLTAICSLSMFIGMVIASAVQIFITNPQYRRYAKEIDVPESPPLRLWTMLPGAIVLPISLFWWFWTGFYLVHWICPTIAMAFTGFGLVTAYAPALNFVYVSYNISPEVALSANSITRALMMGMCPFFVKAMYFTLGMEWAGTLLGCLATVLGALPYIVFWVIPLWGHPAKDETHKEYRKGRWEKILHNQIIKQALTKIDSHDD</sequence>
<evidence type="ECO:0000313" key="7">
    <source>
        <dbReference type="EMBL" id="PRT56898.1"/>
    </source>
</evidence>
<gene>
    <name evidence="7" type="ORF">B9G98_04518</name>
</gene>
<evidence type="ECO:0008006" key="9">
    <source>
        <dbReference type="Google" id="ProtNLM"/>
    </source>
</evidence>
<keyword evidence="3 6" id="KW-0812">Transmembrane</keyword>
<organism evidence="7 8">
    <name type="scientific">Wickerhamiella sorbophila</name>
    <dbReference type="NCBI Taxonomy" id="45607"/>
    <lineage>
        <taxon>Eukaryota</taxon>
        <taxon>Fungi</taxon>
        <taxon>Dikarya</taxon>
        <taxon>Ascomycota</taxon>
        <taxon>Saccharomycotina</taxon>
        <taxon>Dipodascomycetes</taxon>
        <taxon>Dipodascales</taxon>
        <taxon>Trichomonascaceae</taxon>
        <taxon>Wickerhamiella</taxon>
    </lineage>
</organism>
<protein>
    <recommendedName>
        <fullName evidence="9">Major facilitator superfamily (MFS) profile domain-containing protein</fullName>
    </recommendedName>
</protein>
<dbReference type="GO" id="GO:0005886">
    <property type="term" value="C:plasma membrane"/>
    <property type="evidence" value="ECO:0007669"/>
    <property type="project" value="TreeGrafter"/>
</dbReference>
<evidence type="ECO:0000256" key="4">
    <source>
        <dbReference type="ARBA" id="ARBA00022989"/>
    </source>
</evidence>
<dbReference type="AlphaFoldDB" id="A0A2T0FPJ6"/>
<keyword evidence="8" id="KW-1185">Reference proteome</keyword>
<feature type="transmembrane region" description="Helical" evidence="6">
    <location>
        <begin position="93"/>
        <end position="114"/>
    </location>
</feature>
<dbReference type="Proteomes" id="UP000238350">
    <property type="component" value="Unassembled WGS sequence"/>
</dbReference>
<comment type="subcellular location">
    <subcellularLocation>
        <location evidence="1">Membrane</location>
        <topology evidence="1">Multi-pass membrane protein</topology>
    </subcellularLocation>
</comment>
<feature type="transmembrane region" description="Helical" evidence="6">
    <location>
        <begin position="126"/>
        <end position="150"/>
    </location>
</feature>
<dbReference type="InterPro" id="IPR036259">
    <property type="entry name" value="MFS_trans_sf"/>
</dbReference>
<dbReference type="Pfam" id="PF07690">
    <property type="entry name" value="MFS_1"/>
    <property type="match status" value="1"/>
</dbReference>
<dbReference type="PANTHER" id="PTHR23502:SF31">
    <property type="entry name" value="POLYAMINE TRANSPORTER 1"/>
    <property type="match status" value="1"/>
</dbReference>
<feature type="transmembrane region" description="Helical" evidence="6">
    <location>
        <begin position="219"/>
        <end position="239"/>
    </location>
</feature>
<feature type="transmembrane region" description="Helical" evidence="6">
    <location>
        <begin position="187"/>
        <end position="207"/>
    </location>
</feature>
<feature type="transmembrane region" description="Helical" evidence="6">
    <location>
        <begin position="499"/>
        <end position="525"/>
    </location>
</feature>
<dbReference type="GO" id="GO:0022857">
    <property type="term" value="F:transmembrane transporter activity"/>
    <property type="evidence" value="ECO:0007669"/>
    <property type="project" value="InterPro"/>
</dbReference>
<name>A0A2T0FPJ6_9ASCO</name>
<dbReference type="EMBL" id="NDIQ01000022">
    <property type="protein sequence ID" value="PRT56898.1"/>
    <property type="molecule type" value="Genomic_DNA"/>
</dbReference>
<keyword evidence="5 6" id="KW-0472">Membrane</keyword>
<feature type="transmembrane region" description="Helical" evidence="6">
    <location>
        <begin position="251"/>
        <end position="271"/>
    </location>
</feature>
<feature type="transmembrane region" description="Helical" evidence="6">
    <location>
        <begin position="162"/>
        <end position="181"/>
    </location>
</feature>
<dbReference type="Gene3D" id="1.20.1250.20">
    <property type="entry name" value="MFS general substrate transporter like domains"/>
    <property type="match status" value="1"/>
</dbReference>
<dbReference type="STRING" id="45607.A0A2T0FPJ6"/>
<accession>A0A2T0FPJ6</accession>
<evidence type="ECO:0000256" key="6">
    <source>
        <dbReference type="SAM" id="Phobius"/>
    </source>
</evidence>
<dbReference type="OrthoDB" id="9986881at2759"/>
<evidence type="ECO:0000256" key="1">
    <source>
        <dbReference type="ARBA" id="ARBA00004141"/>
    </source>
</evidence>
<dbReference type="PANTHER" id="PTHR23502">
    <property type="entry name" value="MAJOR FACILITATOR SUPERFAMILY"/>
    <property type="match status" value="1"/>
</dbReference>
<keyword evidence="4 6" id="KW-1133">Transmembrane helix</keyword>
<feature type="transmembrane region" description="Helical" evidence="6">
    <location>
        <begin position="358"/>
        <end position="384"/>
    </location>
</feature>
<dbReference type="RefSeq" id="XP_024666843.1">
    <property type="nucleotide sequence ID" value="XM_024811075.1"/>
</dbReference>
<reference evidence="7 8" key="1">
    <citation type="submission" date="2017-04" db="EMBL/GenBank/DDBJ databases">
        <title>Genome sequencing of [Candida] sorbophila.</title>
        <authorList>
            <person name="Ahn J.O."/>
        </authorList>
    </citation>
    <scope>NUCLEOTIDE SEQUENCE [LARGE SCALE GENOMIC DNA]</scope>
    <source>
        <strain evidence="7 8">DS02</strain>
    </source>
</reference>
<comment type="caution">
    <text evidence="7">The sequence shown here is derived from an EMBL/GenBank/DDBJ whole genome shotgun (WGS) entry which is preliminary data.</text>
</comment>
<dbReference type="InterPro" id="IPR011701">
    <property type="entry name" value="MFS"/>
</dbReference>
<feature type="transmembrane region" description="Helical" evidence="6">
    <location>
        <begin position="437"/>
        <end position="462"/>
    </location>
</feature>
<keyword evidence="2" id="KW-0813">Transport</keyword>